<dbReference type="GO" id="GO:0004376">
    <property type="term" value="F:GPI mannosyltransferase activity"/>
    <property type="evidence" value="ECO:0007669"/>
    <property type="project" value="InterPro"/>
</dbReference>
<feature type="transmembrane region" description="Helical" evidence="12">
    <location>
        <begin position="47"/>
        <end position="66"/>
    </location>
</feature>
<keyword evidence="6 12" id="KW-0328">Glycosyltransferase</keyword>
<organism evidence="13 14">
    <name type="scientific">Aspergillus transmontanensis</name>
    <dbReference type="NCBI Taxonomy" id="1034304"/>
    <lineage>
        <taxon>Eukaryota</taxon>
        <taxon>Fungi</taxon>
        <taxon>Dikarya</taxon>
        <taxon>Ascomycota</taxon>
        <taxon>Pezizomycotina</taxon>
        <taxon>Eurotiomycetes</taxon>
        <taxon>Eurotiomycetidae</taxon>
        <taxon>Eurotiales</taxon>
        <taxon>Aspergillaceae</taxon>
        <taxon>Aspergillus</taxon>
        <taxon>Aspergillus subgen. Circumdati</taxon>
    </lineage>
</organism>
<dbReference type="GO" id="GO:0006506">
    <property type="term" value="P:GPI anchor biosynthetic process"/>
    <property type="evidence" value="ECO:0007669"/>
    <property type="project" value="UniProtKB-UniPathway"/>
</dbReference>
<keyword evidence="7 12" id="KW-0808">Transferase</keyword>
<keyword evidence="9 12" id="KW-0256">Endoplasmic reticulum</keyword>
<reference evidence="14" key="1">
    <citation type="submission" date="2019-04" db="EMBL/GenBank/DDBJ databases">
        <title>Friends and foes A comparative genomics studyof 23 Aspergillus species from section Flavi.</title>
        <authorList>
            <consortium name="DOE Joint Genome Institute"/>
            <person name="Kjaerbolling I."/>
            <person name="Vesth T."/>
            <person name="Frisvad J.C."/>
            <person name="Nybo J.L."/>
            <person name="Theobald S."/>
            <person name="Kildgaard S."/>
            <person name="Isbrandt T."/>
            <person name="Kuo A."/>
            <person name="Sato A."/>
            <person name="Lyhne E.K."/>
            <person name="Kogle M.E."/>
            <person name="Wiebenga A."/>
            <person name="Kun R.S."/>
            <person name="Lubbers R.J."/>
            <person name="Makela M.R."/>
            <person name="Barry K."/>
            <person name="Chovatia M."/>
            <person name="Clum A."/>
            <person name="Daum C."/>
            <person name="Haridas S."/>
            <person name="He G."/>
            <person name="LaButti K."/>
            <person name="Lipzen A."/>
            <person name="Mondo S."/>
            <person name="Riley R."/>
            <person name="Salamov A."/>
            <person name="Simmons B.A."/>
            <person name="Magnuson J.K."/>
            <person name="Henrissat B."/>
            <person name="Mortensen U.H."/>
            <person name="Larsen T.O."/>
            <person name="Devries R.P."/>
            <person name="Grigoriev I.V."/>
            <person name="Machida M."/>
            <person name="Baker S.E."/>
            <person name="Andersen M.R."/>
        </authorList>
    </citation>
    <scope>NUCLEOTIDE SEQUENCE [LARGE SCALE GENOMIC DNA]</scope>
    <source>
        <strain evidence="14">CBS 130015</strain>
    </source>
</reference>
<keyword evidence="11 12" id="KW-0472">Membrane</keyword>
<evidence type="ECO:0000256" key="10">
    <source>
        <dbReference type="ARBA" id="ARBA00022989"/>
    </source>
</evidence>
<protein>
    <recommendedName>
        <fullName evidence="4 12">GPI mannosyltransferase 2</fullName>
        <ecNumber evidence="12">2.4.1.-</ecNumber>
    </recommendedName>
</protein>
<evidence type="ECO:0000256" key="7">
    <source>
        <dbReference type="ARBA" id="ARBA00022679"/>
    </source>
</evidence>
<feature type="transmembrane region" description="Helical" evidence="12">
    <location>
        <begin position="414"/>
        <end position="435"/>
    </location>
</feature>
<feature type="transmembrane region" description="Helical" evidence="12">
    <location>
        <begin position="274"/>
        <end position="293"/>
    </location>
</feature>
<comment type="similarity">
    <text evidence="3 12">Belongs to the PIGV family.</text>
</comment>
<keyword evidence="5 12" id="KW-0337">GPI-anchor biosynthesis</keyword>
<dbReference type="Proteomes" id="UP000325433">
    <property type="component" value="Unassembled WGS sequence"/>
</dbReference>
<gene>
    <name evidence="13" type="ORF">BDV41DRAFT_561304</name>
</gene>
<dbReference type="Pfam" id="PF04188">
    <property type="entry name" value="Mannosyl_trans2"/>
    <property type="match status" value="1"/>
</dbReference>
<feature type="transmembrane region" description="Helical" evidence="12">
    <location>
        <begin position="544"/>
        <end position="562"/>
    </location>
</feature>
<sequence>MFLERILSSLRYFSSSNVSSPTAAQRNGNLPQLSRNYTMSATFASPGWDILIAKPIGSVALLGSLLKDSNNLSTIMSILPDRYYRSLLLNFVSWKALLLLLVIFSPGPAYDTSTALRTLGRNAANTDRHGLLTPVLGLLATNLTRWDAIYFTEIARRGCLFEQEWAFNLGFASLIRAFADGEDTWPQRALDMPTNYMSVLRRTAGINPALIESIIGIAVAHAAHGMSVFVLYSLARSVFPGRKGRNLAFIAACLHILSPAGLFLSAPYGESTHALLSFMGSLLFVLSFNHAGASTSLRDALTLLSGIFYGLATAARSNGLLNGMILFEEAVRLLYSMTEGITFAKTRRLIAVGMAGICTGLGFVIPQYIAYKQFCMNDKDPRIWCLRTIPSIYSFVQDHYWNNGFLRYWTLSNIPLFALAGPMLVIMTYSAIWTLGVGSDGQERGNGESSSNMPKTQVHSEAPLTGRLLRSLAAPQITLAILTFLKHHVQIITRMSSGYPVWYLWLAHALVEGHSLVSSEKVGVCRGKKETQIMKQYRYARMTVFYMIVYSLIQGVLFASFLPPA</sequence>
<evidence type="ECO:0000256" key="1">
    <source>
        <dbReference type="ARBA" id="ARBA00004477"/>
    </source>
</evidence>
<evidence type="ECO:0000256" key="2">
    <source>
        <dbReference type="ARBA" id="ARBA00004687"/>
    </source>
</evidence>
<comment type="pathway">
    <text evidence="2 12">Glycolipid biosynthesis; glycosylphosphatidylinositol-anchor biosynthesis.</text>
</comment>
<proteinExistence type="inferred from homology"/>
<keyword evidence="14" id="KW-1185">Reference proteome</keyword>
<dbReference type="AlphaFoldDB" id="A0A5N6WAG7"/>
<dbReference type="EC" id="2.4.1.-" evidence="12"/>
<evidence type="ECO:0000256" key="6">
    <source>
        <dbReference type="ARBA" id="ARBA00022676"/>
    </source>
</evidence>
<dbReference type="GO" id="GO:0005789">
    <property type="term" value="C:endoplasmic reticulum membrane"/>
    <property type="evidence" value="ECO:0007669"/>
    <property type="project" value="UniProtKB-SubCell"/>
</dbReference>
<comment type="function">
    <text evidence="12">Mannosyltransferase involved in glycosylphosphatidylinositol-anchor biosynthesis.</text>
</comment>
<feature type="transmembrane region" description="Helical" evidence="12">
    <location>
        <begin position="349"/>
        <end position="369"/>
    </location>
</feature>
<evidence type="ECO:0000256" key="3">
    <source>
        <dbReference type="ARBA" id="ARBA00008698"/>
    </source>
</evidence>
<dbReference type="EMBL" id="ML738300">
    <property type="protein sequence ID" value="KAE8317794.1"/>
    <property type="molecule type" value="Genomic_DNA"/>
</dbReference>
<evidence type="ECO:0000256" key="9">
    <source>
        <dbReference type="ARBA" id="ARBA00022824"/>
    </source>
</evidence>
<accession>A0A5N6WAG7</accession>
<evidence type="ECO:0000256" key="8">
    <source>
        <dbReference type="ARBA" id="ARBA00022692"/>
    </source>
</evidence>
<evidence type="ECO:0000256" key="12">
    <source>
        <dbReference type="RuleBase" id="RU363112"/>
    </source>
</evidence>
<feature type="transmembrane region" description="Helical" evidence="12">
    <location>
        <begin position="214"/>
        <end position="235"/>
    </location>
</feature>
<dbReference type="GO" id="GO:0000009">
    <property type="term" value="F:alpha-1,6-mannosyltransferase activity"/>
    <property type="evidence" value="ECO:0007669"/>
    <property type="project" value="InterPro"/>
</dbReference>
<dbReference type="GO" id="GO:0031501">
    <property type="term" value="C:mannosyltransferase complex"/>
    <property type="evidence" value="ECO:0007669"/>
    <property type="project" value="TreeGrafter"/>
</dbReference>
<feature type="transmembrane region" description="Helical" evidence="12">
    <location>
        <begin position="87"/>
        <end position="107"/>
    </location>
</feature>
<evidence type="ECO:0000256" key="11">
    <source>
        <dbReference type="ARBA" id="ARBA00023136"/>
    </source>
</evidence>
<evidence type="ECO:0000313" key="13">
    <source>
        <dbReference type="EMBL" id="KAE8317794.1"/>
    </source>
</evidence>
<name>A0A5N6WAG7_9EURO</name>
<dbReference type="UniPathway" id="UPA00196"/>
<comment type="subcellular location">
    <subcellularLocation>
        <location evidence="1 12">Endoplasmic reticulum membrane</location>
        <topology evidence="1 12">Multi-pass membrane protein</topology>
    </subcellularLocation>
</comment>
<dbReference type="PANTHER" id="PTHR12468">
    <property type="entry name" value="GPI MANNOSYLTRANSFERASE 2"/>
    <property type="match status" value="1"/>
</dbReference>
<keyword evidence="10 12" id="KW-1133">Transmembrane helix</keyword>
<evidence type="ECO:0000256" key="5">
    <source>
        <dbReference type="ARBA" id="ARBA00022502"/>
    </source>
</evidence>
<keyword evidence="8 12" id="KW-0812">Transmembrane</keyword>
<evidence type="ECO:0000313" key="14">
    <source>
        <dbReference type="Proteomes" id="UP000325433"/>
    </source>
</evidence>
<feature type="transmembrane region" description="Helical" evidence="12">
    <location>
        <begin position="247"/>
        <end position="268"/>
    </location>
</feature>
<evidence type="ECO:0000256" key="4">
    <source>
        <dbReference type="ARBA" id="ARBA00013795"/>
    </source>
</evidence>
<dbReference type="PANTHER" id="PTHR12468:SF2">
    <property type="entry name" value="GPI MANNOSYLTRANSFERASE 2"/>
    <property type="match status" value="1"/>
</dbReference>
<dbReference type="InterPro" id="IPR007315">
    <property type="entry name" value="PIG-V/Gpi18"/>
</dbReference>